<accession>A0ACA9KH41</accession>
<name>A0ACA9KH41_9GLOM</name>
<organism evidence="1 2">
    <name type="scientific">Scutellospora calospora</name>
    <dbReference type="NCBI Taxonomy" id="85575"/>
    <lineage>
        <taxon>Eukaryota</taxon>
        <taxon>Fungi</taxon>
        <taxon>Fungi incertae sedis</taxon>
        <taxon>Mucoromycota</taxon>
        <taxon>Glomeromycotina</taxon>
        <taxon>Glomeromycetes</taxon>
        <taxon>Diversisporales</taxon>
        <taxon>Gigasporaceae</taxon>
        <taxon>Scutellospora</taxon>
    </lineage>
</organism>
<comment type="caution">
    <text evidence="1">The sequence shown here is derived from an EMBL/GenBank/DDBJ whole genome shotgun (WGS) entry which is preliminary data.</text>
</comment>
<keyword evidence="2" id="KW-1185">Reference proteome</keyword>
<evidence type="ECO:0000313" key="2">
    <source>
        <dbReference type="Proteomes" id="UP000789860"/>
    </source>
</evidence>
<dbReference type="Proteomes" id="UP000789860">
    <property type="component" value="Unassembled WGS sequence"/>
</dbReference>
<reference evidence="1" key="1">
    <citation type="submission" date="2021-06" db="EMBL/GenBank/DDBJ databases">
        <authorList>
            <person name="Kallberg Y."/>
            <person name="Tangrot J."/>
            <person name="Rosling A."/>
        </authorList>
    </citation>
    <scope>NUCLEOTIDE SEQUENCE</scope>
    <source>
        <strain evidence="1">AU212A</strain>
    </source>
</reference>
<gene>
    <name evidence="1" type="ORF">SCALOS_LOCUS2039</name>
</gene>
<protein>
    <submittedName>
        <fullName evidence="1">8661_t:CDS:1</fullName>
    </submittedName>
</protein>
<dbReference type="EMBL" id="CAJVPM010001676">
    <property type="protein sequence ID" value="CAG8471334.1"/>
    <property type="molecule type" value="Genomic_DNA"/>
</dbReference>
<sequence length="274" mass="32710">MYLQYSVTTAPNLLVCYHSVGNTYFSCFQSNELEREFKDSSHKRILYYNCSGKISIKIDILITTPNEIKQEISKNLHLNSMELRYHLRKKFNISTITSKQIYYWWSYYTQQFYKNDDNYIISACMFFDWQLDNYCALCFQLETNNTTAIGFMTSLFEQSHYEEQGLRTEALTSFFQSLCSKGLNPIYFYTNKDFTEITAAKNLCLWHIEKAIKEKFKSRKKIECINYNYEEVIKEFSFIDPLFIPDLQRMDNEYYKVCSPDLCETVIEMTIFDP</sequence>
<evidence type="ECO:0000313" key="1">
    <source>
        <dbReference type="EMBL" id="CAG8471334.1"/>
    </source>
</evidence>
<proteinExistence type="predicted"/>